<dbReference type="PANTHER" id="PTHR47505:SF1">
    <property type="entry name" value="DNA UTILIZATION PROTEIN YHGH"/>
    <property type="match status" value="1"/>
</dbReference>
<proteinExistence type="inferred from homology"/>
<comment type="similarity">
    <text evidence="1">Belongs to the ComF/GntX family.</text>
</comment>
<evidence type="ECO:0000313" key="4">
    <source>
        <dbReference type="Proteomes" id="UP000029672"/>
    </source>
</evidence>
<dbReference type="eggNOG" id="COG1040">
    <property type="taxonomic scope" value="Bacteria"/>
</dbReference>
<sequence length="218" mass="25434">MRKKLLKLIKLGFRENCILCKQSAEGVVCNYCLSGLQKDINIQHQKLDFGLECDYYHLLNYSAEVRYLLQKLKFHKDLLVTQVFSKLIIYWWDQVCGKYFVDVDAIAVVPIHRYRYLYRGFNQAEVLAQKLAEYTDIATTFESYSRIKYTKSQAKSSKQKRAEQIKGVFHLDKPMKANHLLVFDDVLTTGSTMKEFIQTIVNDSNIEKISVVTLVRPN</sequence>
<dbReference type="EMBL" id="CP009574">
    <property type="protein sequence ID" value="AIT10282.1"/>
    <property type="molecule type" value="Genomic_DNA"/>
</dbReference>
<evidence type="ECO:0000313" key="3">
    <source>
        <dbReference type="EMBL" id="AIT10282.1"/>
    </source>
</evidence>
<feature type="domain" description="Phosphoribosyltransferase" evidence="2">
    <location>
        <begin position="119"/>
        <end position="217"/>
    </location>
</feature>
<dbReference type="CDD" id="cd06223">
    <property type="entry name" value="PRTases_typeI"/>
    <property type="match status" value="1"/>
</dbReference>
<dbReference type="Proteomes" id="UP000029672">
    <property type="component" value="Chromosome"/>
</dbReference>
<reference evidence="3 4" key="1">
    <citation type="submission" date="2014-10" db="EMBL/GenBank/DDBJ databases">
        <title>Whole genome sequence of Francisella endociliophora strain FSC1006, isolated from a laboratory culture of the marine ciliate Euplotes raikovi.</title>
        <authorList>
            <person name="Granberg M."/>
            <person name="Backman S."/>
            <person name="Lundmark E."/>
            <person name="Nilsson E."/>
            <person name="Karlsson E."/>
            <person name="Thelaus J."/>
            <person name="Ohrman C."/>
            <person name="Larkeryd A."/>
            <person name="Stenberg P."/>
        </authorList>
    </citation>
    <scope>NUCLEOTIDE SEQUENCE [LARGE SCALE GENOMIC DNA]</scope>
    <source>
        <strain evidence="3 4">FSC1006</strain>
    </source>
</reference>
<dbReference type="PANTHER" id="PTHR47505">
    <property type="entry name" value="DNA UTILIZATION PROTEIN YHGH"/>
    <property type="match status" value="1"/>
</dbReference>
<gene>
    <name evidence="3" type="ORF">LO80_04240</name>
</gene>
<dbReference type="HOGENOM" id="CLU_054549_1_1_6"/>
<organism evidence="3 4">
    <name type="scientific">Candidatus Francisella endociliophora</name>
    <dbReference type="NCBI Taxonomy" id="653937"/>
    <lineage>
        <taxon>Bacteria</taxon>
        <taxon>Pseudomonadati</taxon>
        <taxon>Pseudomonadota</taxon>
        <taxon>Gammaproteobacteria</taxon>
        <taxon>Thiotrichales</taxon>
        <taxon>Francisellaceae</taxon>
        <taxon>Francisella</taxon>
    </lineage>
</organism>
<dbReference type="InterPro" id="IPR051910">
    <property type="entry name" value="ComF/GntX_DNA_util-trans"/>
</dbReference>
<dbReference type="KEGG" id="frf:LO80_04240"/>
<protein>
    <submittedName>
        <fullName evidence="3">Amidophosphoribosyltransferase</fullName>
    </submittedName>
</protein>
<evidence type="ECO:0000259" key="2">
    <source>
        <dbReference type="Pfam" id="PF00156"/>
    </source>
</evidence>
<dbReference type="AlphaFoldDB" id="A0A097ERW9"/>
<dbReference type="OrthoDB" id="9793412at2"/>
<keyword evidence="4" id="KW-1185">Reference proteome</keyword>
<accession>A0A097ERW9</accession>
<dbReference type="STRING" id="1547445.LO80_04240"/>
<name>A0A097ERW9_9GAMM</name>
<dbReference type="Gene3D" id="3.40.50.2020">
    <property type="match status" value="1"/>
</dbReference>
<dbReference type="InterPro" id="IPR000836">
    <property type="entry name" value="PRTase_dom"/>
</dbReference>
<dbReference type="Pfam" id="PF00156">
    <property type="entry name" value="Pribosyltran"/>
    <property type="match status" value="1"/>
</dbReference>
<dbReference type="SUPFAM" id="SSF53271">
    <property type="entry name" value="PRTase-like"/>
    <property type="match status" value="1"/>
</dbReference>
<evidence type="ECO:0000256" key="1">
    <source>
        <dbReference type="ARBA" id="ARBA00008007"/>
    </source>
</evidence>
<dbReference type="InterPro" id="IPR029057">
    <property type="entry name" value="PRTase-like"/>
</dbReference>